<dbReference type="Proteomes" id="UP000515208">
    <property type="component" value="Unplaced"/>
</dbReference>
<accession>A0A6P3HUA8</accession>
<sequence length="75" mass="8076">MLQRPKLNAHREPRVVGEGPGHWDPDGWAGSQADADGPPGMENGLAGGTGELPRRPQSSPRPQDNYYGGPKEMGW</sequence>
<dbReference type="RefSeq" id="XP_010842155.1">
    <property type="nucleotide sequence ID" value="XM_010843853.1"/>
</dbReference>
<evidence type="ECO:0000256" key="1">
    <source>
        <dbReference type="SAM" id="MobiDB-lite"/>
    </source>
</evidence>
<dbReference type="AlphaFoldDB" id="A0A6P3HUA8"/>
<keyword evidence="2" id="KW-1185">Reference proteome</keyword>
<feature type="compositionally biased region" description="Basic and acidic residues" evidence="1">
    <location>
        <begin position="9"/>
        <end position="25"/>
    </location>
</feature>
<gene>
    <name evidence="3" type="primary">LOC104991403</name>
</gene>
<organism evidence="2 3">
    <name type="scientific">Bison bison bison</name>
    <name type="common">North American plains bison</name>
    <dbReference type="NCBI Taxonomy" id="43346"/>
    <lineage>
        <taxon>Eukaryota</taxon>
        <taxon>Metazoa</taxon>
        <taxon>Chordata</taxon>
        <taxon>Craniata</taxon>
        <taxon>Vertebrata</taxon>
        <taxon>Euteleostomi</taxon>
        <taxon>Mammalia</taxon>
        <taxon>Eutheria</taxon>
        <taxon>Laurasiatheria</taxon>
        <taxon>Artiodactyla</taxon>
        <taxon>Ruminantia</taxon>
        <taxon>Pecora</taxon>
        <taxon>Bovidae</taxon>
        <taxon>Bovinae</taxon>
        <taxon>Bison</taxon>
    </lineage>
</organism>
<evidence type="ECO:0000313" key="3">
    <source>
        <dbReference type="RefSeq" id="XP_010842155.1"/>
    </source>
</evidence>
<name>A0A6P3HUA8_BISBB</name>
<proteinExistence type="predicted"/>
<evidence type="ECO:0000313" key="2">
    <source>
        <dbReference type="Proteomes" id="UP000515208"/>
    </source>
</evidence>
<dbReference type="GeneID" id="104991403"/>
<reference evidence="3" key="1">
    <citation type="submission" date="2025-08" db="UniProtKB">
        <authorList>
            <consortium name="RefSeq"/>
        </authorList>
    </citation>
    <scope>IDENTIFICATION</scope>
    <source>
        <tissue evidence="3">Blood</tissue>
    </source>
</reference>
<protein>
    <submittedName>
        <fullName evidence="3">Uncharacterized protein LOC104991403 isoform X2</fullName>
    </submittedName>
</protein>
<feature type="region of interest" description="Disordered" evidence="1">
    <location>
        <begin position="1"/>
        <end position="75"/>
    </location>
</feature>